<protein>
    <recommendedName>
        <fullName evidence="4">VWA containing CoxE family protein</fullName>
    </recommendedName>
</protein>
<dbReference type="InterPro" id="IPR036465">
    <property type="entry name" value="vWFA_dom_sf"/>
</dbReference>
<reference evidence="2" key="1">
    <citation type="submission" date="2021-01" db="EMBL/GenBank/DDBJ databases">
        <title>Whole genome shotgun sequence of Virgisporangium ochraceum NBRC 16418.</title>
        <authorList>
            <person name="Komaki H."/>
            <person name="Tamura T."/>
        </authorList>
    </citation>
    <scope>NUCLEOTIDE SEQUENCE</scope>
    <source>
        <strain evidence="2">NBRC 16418</strain>
    </source>
</reference>
<dbReference type="EMBL" id="BOPH01000054">
    <property type="protein sequence ID" value="GIJ69110.1"/>
    <property type="molecule type" value="Genomic_DNA"/>
</dbReference>
<organism evidence="2 3">
    <name type="scientific">Virgisporangium ochraceum</name>
    <dbReference type="NCBI Taxonomy" id="65505"/>
    <lineage>
        <taxon>Bacteria</taxon>
        <taxon>Bacillati</taxon>
        <taxon>Actinomycetota</taxon>
        <taxon>Actinomycetes</taxon>
        <taxon>Micromonosporales</taxon>
        <taxon>Micromonosporaceae</taxon>
        <taxon>Virgisporangium</taxon>
    </lineage>
</organism>
<dbReference type="AlphaFoldDB" id="A0A8J3ZX45"/>
<dbReference type="Proteomes" id="UP000635606">
    <property type="component" value="Unassembled WGS sequence"/>
</dbReference>
<proteinExistence type="predicted"/>
<accession>A0A8J3ZX45</accession>
<evidence type="ECO:0000313" key="2">
    <source>
        <dbReference type="EMBL" id="GIJ69110.1"/>
    </source>
</evidence>
<keyword evidence="3" id="KW-1185">Reference proteome</keyword>
<dbReference type="InterPro" id="IPR008912">
    <property type="entry name" value="Uncharacterised_CoxE"/>
</dbReference>
<name>A0A8J3ZX45_9ACTN</name>
<dbReference type="SUPFAM" id="SSF53300">
    <property type="entry name" value="vWA-like"/>
    <property type="match status" value="1"/>
</dbReference>
<dbReference type="PIRSF" id="PIRSF010256">
    <property type="entry name" value="CoxE_vWa"/>
    <property type="match status" value="1"/>
</dbReference>
<feature type="compositionally biased region" description="Low complexity" evidence="1">
    <location>
        <begin position="105"/>
        <end position="124"/>
    </location>
</feature>
<dbReference type="Gene3D" id="3.40.50.410">
    <property type="entry name" value="von Willebrand factor, type A domain"/>
    <property type="match status" value="1"/>
</dbReference>
<dbReference type="PANTHER" id="PTHR39338">
    <property type="entry name" value="BLL5662 PROTEIN-RELATED"/>
    <property type="match status" value="1"/>
</dbReference>
<gene>
    <name evidence="2" type="ORF">Voc01_040270</name>
</gene>
<comment type="caution">
    <text evidence="2">The sequence shown here is derived from an EMBL/GenBank/DDBJ whole genome shotgun (WGS) entry which is preliminary data.</text>
</comment>
<feature type="region of interest" description="Disordered" evidence="1">
    <location>
        <begin position="79"/>
        <end position="127"/>
    </location>
</feature>
<evidence type="ECO:0000256" key="1">
    <source>
        <dbReference type="SAM" id="MobiDB-lite"/>
    </source>
</evidence>
<dbReference type="InterPro" id="IPR011195">
    <property type="entry name" value="UCP010256"/>
</dbReference>
<evidence type="ECO:0008006" key="4">
    <source>
        <dbReference type="Google" id="ProtNLM"/>
    </source>
</evidence>
<dbReference type="Pfam" id="PF05762">
    <property type="entry name" value="VWA_CoxE"/>
    <property type="match status" value="1"/>
</dbReference>
<sequence length="385" mass="41008">MTPDLAAVAAEFGAMLRAAGLPVGPDRCARFARAVTVVRPATVDRLRWCARATLAAGPDQLEVLDRVFDAVFDGWFDSASDRGDPRNRTTVPEDPGRPAPGGAGAPSTTGGRPSAGGAADPGASTVEGPSVATAVERLAGRDFADLSPAELATLVDAMRRLRIATPPRRSRRTVRVPHGTRVDLRSTLRLGRRTGGDPATLVHRRPREKPRRLVVLCDISGSMEPYGRAMLQLLYCAAGAARAEVFTFATRLTRLTRVFAGNAPAAALEKAGRAAPDWSGGTRIAAAVKDFVDRHGRRGPARGAVVLIVSDGWETGPPEALAHELERLSRLAYRIVWANPRTQSPRYRPLVGGMAAAWPYCDAVVSAHSLTALDDLLAALADTRR</sequence>
<dbReference type="RefSeq" id="WP_203929044.1">
    <property type="nucleotide sequence ID" value="NZ_BOPH01000054.1"/>
</dbReference>
<dbReference type="CDD" id="cd00198">
    <property type="entry name" value="vWFA"/>
    <property type="match status" value="1"/>
</dbReference>
<dbReference type="PANTHER" id="PTHR39338:SF6">
    <property type="entry name" value="BLL5662 PROTEIN"/>
    <property type="match status" value="1"/>
</dbReference>
<evidence type="ECO:0000313" key="3">
    <source>
        <dbReference type="Proteomes" id="UP000635606"/>
    </source>
</evidence>